<dbReference type="Proteomes" id="UP001501455">
    <property type="component" value="Unassembled WGS sequence"/>
</dbReference>
<comment type="caution">
    <text evidence="2">The sequence shown here is derived from an EMBL/GenBank/DDBJ whole genome shotgun (WGS) entry which is preliminary data.</text>
</comment>
<keyword evidence="3" id="KW-1185">Reference proteome</keyword>
<evidence type="ECO:0000313" key="3">
    <source>
        <dbReference type="Proteomes" id="UP001501455"/>
    </source>
</evidence>
<feature type="region of interest" description="Disordered" evidence="1">
    <location>
        <begin position="1"/>
        <end position="65"/>
    </location>
</feature>
<accession>A0ABP6TDB4</accession>
<organism evidence="2 3">
    <name type="scientific">Streptomyces prasinosporus</name>
    <dbReference type="NCBI Taxonomy" id="68256"/>
    <lineage>
        <taxon>Bacteria</taxon>
        <taxon>Bacillati</taxon>
        <taxon>Actinomycetota</taxon>
        <taxon>Actinomycetes</taxon>
        <taxon>Kitasatosporales</taxon>
        <taxon>Streptomycetaceae</taxon>
        <taxon>Streptomyces</taxon>
        <taxon>Streptomyces albogriseolus group</taxon>
    </lineage>
</organism>
<proteinExistence type="predicted"/>
<evidence type="ECO:0000256" key="1">
    <source>
        <dbReference type="SAM" id="MobiDB-lite"/>
    </source>
</evidence>
<name>A0ABP6TDB4_9ACTN</name>
<sequence length="65" mass="6414">MSIISPAASADSWCTPANPSEPSPGTAAPVSVSSRTEKPRSSMCTSTEAAPDTAHSNAESGPAPA</sequence>
<protein>
    <submittedName>
        <fullName evidence="2">Uncharacterized protein</fullName>
    </submittedName>
</protein>
<reference evidence="3" key="1">
    <citation type="journal article" date="2019" name="Int. J. Syst. Evol. Microbiol.">
        <title>The Global Catalogue of Microorganisms (GCM) 10K type strain sequencing project: providing services to taxonomists for standard genome sequencing and annotation.</title>
        <authorList>
            <consortium name="The Broad Institute Genomics Platform"/>
            <consortium name="The Broad Institute Genome Sequencing Center for Infectious Disease"/>
            <person name="Wu L."/>
            <person name="Ma J."/>
        </authorList>
    </citation>
    <scope>NUCLEOTIDE SEQUENCE [LARGE SCALE GENOMIC DNA]</scope>
    <source>
        <strain evidence="3">JCM 4816</strain>
    </source>
</reference>
<feature type="compositionally biased region" description="Polar residues" evidence="1">
    <location>
        <begin position="42"/>
        <end position="59"/>
    </location>
</feature>
<dbReference type="EMBL" id="BAAAXF010000006">
    <property type="protein sequence ID" value="GAA3493173.1"/>
    <property type="molecule type" value="Genomic_DNA"/>
</dbReference>
<evidence type="ECO:0000313" key="2">
    <source>
        <dbReference type="EMBL" id="GAA3493173.1"/>
    </source>
</evidence>
<gene>
    <name evidence="2" type="ORF">GCM10019016_002720</name>
</gene>